<proteinExistence type="predicted"/>
<feature type="domain" description="JmjC" evidence="2">
    <location>
        <begin position="126"/>
        <end position="291"/>
    </location>
</feature>
<dbReference type="PANTHER" id="PTHR12480:SF6">
    <property type="entry name" value="2-OXOGLUTARATE AND IRON-DEPENDENT OXYGENASE JMJD4"/>
    <property type="match status" value="1"/>
</dbReference>
<dbReference type="Proteomes" id="UP000748756">
    <property type="component" value="Unassembled WGS sequence"/>
</dbReference>
<dbReference type="PROSITE" id="PS51184">
    <property type="entry name" value="JMJC"/>
    <property type="match status" value="1"/>
</dbReference>
<dbReference type="SUPFAM" id="SSF51197">
    <property type="entry name" value="Clavaminate synthase-like"/>
    <property type="match status" value="1"/>
</dbReference>
<accession>A0A9P5S1D4</accession>
<dbReference type="GO" id="GO:0005737">
    <property type="term" value="C:cytoplasm"/>
    <property type="evidence" value="ECO:0007669"/>
    <property type="project" value="TreeGrafter"/>
</dbReference>
<keyword evidence="4" id="KW-1185">Reference proteome</keyword>
<feature type="coiled-coil region" evidence="1">
    <location>
        <begin position="284"/>
        <end position="311"/>
    </location>
</feature>
<evidence type="ECO:0000313" key="4">
    <source>
        <dbReference type="Proteomes" id="UP000748756"/>
    </source>
</evidence>
<dbReference type="GO" id="GO:0005634">
    <property type="term" value="C:nucleus"/>
    <property type="evidence" value="ECO:0007669"/>
    <property type="project" value="TreeGrafter"/>
</dbReference>
<dbReference type="PANTHER" id="PTHR12480">
    <property type="entry name" value="ARGININE DEMETHYLASE AND LYSYL-HYDROXYLASE JMJD"/>
    <property type="match status" value="1"/>
</dbReference>
<keyword evidence="1" id="KW-0175">Coiled coil</keyword>
<sequence>MSSPPTLPCLFHATRDYSDINRIDSLDIPPAYTHFLERYLEPNLPVLIGPALTAQWRARQQWVCPDTGKPNFDNLREQLCTEKPIQVPVADCQCKDFTDQKRSTMDLKEFLDEWEEHSQSGVPSRTYLKDFHFVKTFPAYGAYETPGIFCDDWMNEFWTRRRDMDDDYRFVYCGGDGTFTPFHADVYRSYSWSANICGVKKWTLFPPNQEHLFQDQLHNTVYDIENVDPVQFPNFHKAKRFTIYQQPGHTLFVPSGWWHQVHNIGDTISINHNWCNGSNLDLLVESMTLDLKEVEREIDHLKEMMDQDEWIETCQKLLLLNSGWDWSTLWNMCSTIRERVKKQQLGEEVSLVTTVGTVLQDGIEVKRIAPSFPPPLVSQQPPLELTLRRVDAVLDFIRSDPSAVWFLQHIKDLKLQ</sequence>
<dbReference type="AlphaFoldDB" id="A0A9P5S1D4"/>
<dbReference type="GO" id="GO:0016706">
    <property type="term" value="F:2-oxoglutarate-dependent dioxygenase activity"/>
    <property type="evidence" value="ECO:0007669"/>
    <property type="project" value="TreeGrafter"/>
</dbReference>
<dbReference type="InterPro" id="IPR003347">
    <property type="entry name" value="JmjC_dom"/>
</dbReference>
<dbReference type="Gene3D" id="2.60.120.650">
    <property type="entry name" value="Cupin"/>
    <property type="match status" value="1"/>
</dbReference>
<organism evidence="3 4">
    <name type="scientific">Linnemannia schmuckeri</name>
    <dbReference type="NCBI Taxonomy" id="64567"/>
    <lineage>
        <taxon>Eukaryota</taxon>
        <taxon>Fungi</taxon>
        <taxon>Fungi incertae sedis</taxon>
        <taxon>Mucoromycota</taxon>
        <taxon>Mortierellomycotina</taxon>
        <taxon>Mortierellomycetes</taxon>
        <taxon>Mortierellales</taxon>
        <taxon>Mortierellaceae</taxon>
        <taxon>Linnemannia</taxon>
    </lineage>
</organism>
<gene>
    <name evidence="3" type="primary">JMJD4</name>
    <name evidence="3" type="ORF">BG015_005646</name>
</gene>
<comment type="caution">
    <text evidence="3">The sequence shown here is derived from an EMBL/GenBank/DDBJ whole genome shotgun (WGS) entry which is preliminary data.</text>
</comment>
<dbReference type="InterPro" id="IPR041667">
    <property type="entry name" value="Cupin_8"/>
</dbReference>
<dbReference type="EMBL" id="JAAAUQ010000262">
    <property type="protein sequence ID" value="KAF9152191.1"/>
    <property type="molecule type" value="Genomic_DNA"/>
</dbReference>
<dbReference type="GO" id="GO:0045905">
    <property type="term" value="P:positive regulation of translational termination"/>
    <property type="evidence" value="ECO:0007669"/>
    <property type="project" value="TreeGrafter"/>
</dbReference>
<evidence type="ECO:0000259" key="2">
    <source>
        <dbReference type="PROSITE" id="PS51184"/>
    </source>
</evidence>
<name>A0A9P5S1D4_9FUNG</name>
<dbReference type="OrthoDB" id="424465at2759"/>
<evidence type="ECO:0000313" key="3">
    <source>
        <dbReference type="EMBL" id="KAF9152191.1"/>
    </source>
</evidence>
<dbReference type="SMART" id="SM00558">
    <property type="entry name" value="JmjC"/>
    <property type="match status" value="1"/>
</dbReference>
<dbReference type="GO" id="GO:0043565">
    <property type="term" value="F:sequence-specific DNA binding"/>
    <property type="evidence" value="ECO:0007669"/>
    <property type="project" value="TreeGrafter"/>
</dbReference>
<dbReference type="InterPro" id="IPR050910">
    <property type="entry name" value="JMJD6_ArgDemeth/LysHydrox"/>
</dbReference>
<reference evidence="3" key="1">
    <citation type="journal article" date="2020" name="Fungal Divers.">
        <title>Resolving the Mortierellaceae phylogeny through synthesis of multi-gene phylogenetics and phylogenomics.</title>
        <authorList>
            <person name="Vandepol N."/>
            <person name="Liber J."/>
            <person name="Desiro A."/>
            <person name="Na H."/>
            <person name="Kennedy M."/>
            <person name="Barry K."/>
            <person name="Grigoriev I.V."/>
            <person name="Miller A.N."/>
            <person name="O'Donnell K."/>
            <person name="Stajich J.E."/>
            <person name="Bonito G."/>
        </authorList>
    </citation>
    <scope>NUCLEOTIDE SEQUENCE</scope>
    <source>
        <strain evidence="3">NRRL 6426</strain>
    </source>
</reference>
<evidence type="ECO:0000256" key="1">
    <source>
        <dbReference type="SAM" id="Coils"/>
    </source>
</evidence>
<dbReference type="Pfam" id="PF13621">
    <property type="entry name" value="Cupin_8"/>
    <property type="match status" value="1"/>
</dbReference>
<protein>
    <submittedName>
        <fullName evidence="3">JmjC domain-containing protein 4</fullName>
    </submittedName>
</protein>